<dbReference type="RefSeq" id="XP_062781904.1">
    <property type="nucleotide sequence ID" value="XM_062925853.1"/>
</dbReference>
<protein>
    <recommendedName>
        <fullName evidence="2">cutinase</fullName>
        <ecNumber evidence="2">3.1.1.74</ecNumber>
    </recommendedName>
</protein>
<evidence type="ECO:0000313" key="12">
    <source>
        <dbReference type="Proteomes" id="UP001322277"/>
    </source>
</evidence>
<dbReference type="AlphaFoldDB" id="A0AAX4IMM4"/>
<keyword evidence="5 11" id="KW-0378">Hydrolase</keyword>
<dbReference type="PANTHER" id="PTHR48250:SF1">
    <property type="entry name" value="CUTINASE"/>
    <property type="match status" value="1"/>
</dbReference>
<evidence type="ECO:0000256" key="2">
    <source>
        <dbReference type="ARBA" id="ARBA00013095"/>
    </source>
</evidence>
<reference evidence="12" key="1">
    <citation type="journal article" date="2023" name="bioRxiv">
        <title>Complete genome of the Medicago anthracnose fungus, Colletotrichum destructivum, reveals a mini-chromosome-like region within a core chromosome.</title>
        <authorList>
            <person name="Lapalu N."/>
            <person name="Simon A."/>
            <person name="Lu A."/>
            <person name="Plaumann P.-L."/>
            <person name="Amselem J."/>
            <person name="Pigne S."/>
            <person name="Auger A."/>
            <person name="Koch C."/>
            <person name="Dallery J.-F."/>
            <person name="O'Connell R.J."/>
        </authorList>
    </citation>
    <scope>NUCLEOTIDE SEQUENCE [LARGE SCALE GENOMIC DNA]</scope>
    <source>
        <strain evidence="12">CBS 520.97</strain>
    </source>
</reference>
<name>A0AAX4IMM4_9PEZI</name>
<dbReference type="InterPro" id="IPR000675">
    <property type="entry name" value="Cutinase/axe"/>
</dbReference>
<accession>A0AAX4IMM4</accession>
<feature type="disulfide bond" evidence="9">
    <location>
        <begin position="224"/>
        <end position="231"/>
    </location>
</feature>
<dbReference type="Proteomes" id="UP001322277">
    <property type="component" value="Chromosome 6"/>
</dbReference>
<dbReference type="Pfam" id="PF01083">
    <property type="entry name" value="Cutinase"/>
    <property type="match status" value="1"/>
</dbReference>
<dbReference type="InterPro" id="IPR011150">
    <property type="entry name" value="Cutinase_monf"/>
</dbReference>
<dbReference type="GO" id="GO:0005576">
    <property type="term" value="C:extracellular region"/>
    <property type="evidence" value="ECO:0007669"/>
    <property type="project" value="InterPro"/>
</dbReference>
<dbReference type="GeneID" id="87946197"/>
<keyword evidence="4 10" id="KW-0732">Signal</keyword>
<keyword evidence="6 9" id="KW-1015">Disulfide bond</keyword>
<dbReference type="KEGG" id="cdet:87946197"/>
<evidence type="ECO:0000256" key="9">
    <source>
        <dbReference type="PIRSR" id="PIRSR611150-2"/>
    </source>
</evidence>
<feature type="active site" description="Nucleophile" evidence="8">
    <location>
        <position position="177"/>
    </location>
</feature>
<feature type="chain" id="PRO_5043500654" description="cutinase" evidence="10">
    <location>
        <begin position="19"/>
        <end position="269"/>
    </location>
</feature>
<evidence type="ECO:0000256" key="5">
    <source>
        <dbReference type="ARBA" id="ARBA00022801"/>
    </source>
</evidence>
<comment type="catalytic activity">
    <reaction evidence="7">
        <text>cutin + H2O = cutin monomers.</text>
        <dbReference type="EC" id="3.1.1.74"/>
    </reaction>
</comment>
<feature type="active site" evidence="8">
    <location>
        <position position="228"/>
    </location>
</feature>
<dbReference type="PANTHER" id="PTHR48250">
    <property type="entry name" value="CUTINASE 2-RELATED"/>
    <property type="match status" value="1"/>
</dbReference>
<dbReference type="Gene3D" id="3.40.50.1820">
    <property type="entry name" value="alpha/beta hydrolase"/>
    <property type="match status" value="1"/>
</dbReference>
<evidence type="ECO:0000256" key="10">
    <source>
        <dbReference type="SAM" id="SignalP"/>
    </source>
</evidence>
<dbReference type="EC" id="3.1.1.74" evidence="2"/>
<dbReference type="SUPFAM" id="SSF53474">
    <property type="entry name" value="alpha/beta-Hydrolases"/>
    <property type="match status" value="1"/>
</dbReference>
<feature type="disulfide bond" evidence="9">
    <location>
        <begin position="97"/>
        <end position="166"/>
    </location>
</feature>
<dbReference type="InterPro" id="IPR029058">
    <property type="entry name" value="AB_hydrolase_fold"/>
</dbReference>
<proteinExistence type="inferred from homology"/>
<evidence type="ECO:0000256" key="8">
    <source>
        <dbReference type="PIRSR" id="PIRSR611150-1"/>
    </source>
</evidence>
<dbReference type="EMBL" id="CP137310">
    <property type="protein sequence ID" value="WQF84680.1"/>
    <property type="molecule type" value="Genomic_DNA"/>
</dbReference>
<dbReference type="SMART" id="SM01110">
    <property type="entry name" value="Cutinase"/>
    <property type="match status" value="1"/>
</dbReference>
<evidence type="ECO:0000256" key="3">
    <source>
        <dbReference type="ARBA" id="ARBA00022487"/>
    </source>
</evidence>
<dbReference type="GO" id="GO:0050525">
    <property type="term" value="F:cutinase activity"/>
    <property type="evidence" value="ECO:0007669"/>
    <property type="project" value="UniProtKB-EC"/>
</dbReference>
<gene>
    <name evidence="11" type="ORF">CDEST_09694</name>
</gene>
<organism evidence="11 12">
    <name type="scientific">Colletotrichum destructivum</name>
    <dbReference type="NCBI Taxonomy" id="34406"/>
    <lineage>
        <taxon>Eukaryota</taxon>
        <taxon>Fungi</taxon>
        <taxon>Dikarya</taxon>
        <taxon>Ascomycota</taxon>
        <taxon>Pezizomycotina</taxon>
        <taxon>Sordariomycetes</taxon>
        <taxon>Hypocreomycetidae</taxon>
        <taxon>Glomerellales</taxon>
        <taxon>Glomerellaceae</taxon>
        <taxon>Colletotrichum</taxon>
        <taxon>Colletotrichum destructivum species complex</taxon>
    </lineage>
</organism>
<dbReference type="GO" id="GO:0016052">
    <property type="term" value="P:carbohydrate catabolic process"/>
    <property type="evidence" value="ECO:0007669"/>
    <property type="project" value="TreeGrafter"/>
</dbReference>
<sequence>MGVLLGALVLHPATFVHAPPTSTSEMTSIWQDTPAMEVSDLELRQDAQVQDIPDILAKLPSGALNAAGKLLTPIKEELVQSVGIDTTRDNLARNVACADITVVFARGTTKSGNIGLVTGPPFFDALKEQPGGRSVAIQGIEYPVTLTGFNRNGTETRFINQAVAQCPDTKIAMSGDSQVALVVRSAAESLPAGTMAKINSVLTFGDPANLAAIPGADGKTKTICHENDAACSGCFITVDHLTCGEDASAATRFVIQRVSGELVSLRKIP</sequence>
<keyword evidence="12" id="KW-1185">Reference proteome</keyword>
<keyword evidence="3" id="KW-0719">Serine esterase</keyword>
<evidence type="ECO:0000256" key="1">
    <source>
        <dbReference type="ARBA" id="ARBA00007534"/>
    </source>
</evidence>
<evidence type="ECO:0000256" key="7">
    <source>
        <dbReference type="ARBA" id="ARBA00034045"/>
    </source>
</evidence>
<feature type="active site" description="Proton donor/acceptor" evidence="8">
    <location>
        <position position="240"/>
    </location>
</feature>
<feature type="signal peptide" evidence="10">
    <location>
        <begin position="1"/>
        <end position="18"/>
    </location>
</feature>
<comment type="similarity">
    <text evidence="1">Belongs to the cutinase family.</text>
</comment>
<evidence type="ECO:0000256" key="4">
    <source>
        <dbReference type="ARBA" id="ARBA00022729"/>
    </source>
</evidence>
<evidence type="ECO:0000313" key="11">
    <source>
        <dbReference type="EMBL" id="WQF84680.1"/>
    </source>
</evidence>
<evidence type="ECO:0000256" key="6">
    <source>
        <dbReference type="ARBA" id="ARBA00023157"/>
    </source>
</evidence>